<name>A0A9X2XWM3_9BACT</name>
<dbReference type="FunFam" id="3.40.1010.10:FF:000001">
    <property type="entry name" value="Siroheme synthase"/>
    <property type="match status" value="1"/>
</dbReference>
<dbReference type="Proteomes" id="UP001155483">
    <property type="component" value="Unassembled WGS sequence"/>
</dbReference>
<keyword evidence="3 8" id="KW-0489">Methyltransferase</keyword>
<comment type="caution">
    <text evidence="10">The sequence shown here is derived from an EMBL/GenBank/DDBJ whole genome shotgun (WGS) entry which is preliminary data.</text>
</comment>
<dbReference type="InterPro" id="IPR000878">
    <property type="entry name" value="4pyrrol_Mease"/>
</dbReference>
<evidence type="ECO:0000256" key="1">
    <source>
        <dbReference type="ARBA" id="ARBA00005879"/>
    </source>
</evidence>
<dbReference type="NCBIfam" id="TIGR01469">
    <property type="entry name" value="cobA_cysG_Cterm"/>
    <property type="match status" value="1"/>
</dbReference>
<dbReference type="GO" id="GO:0019354">
    <property type="term" value="P:siroheme biosynthetic process"/>
    <property type="evidence" value="ECO:0007669"/>
    <property type="project" value="InterPro"/>
</dbReference>
<dbReference type="PROSITE" id="PS00840">
    <property type="entry name" value="SUMT_2"/>
    <property type="match status" value="1"/>
</dbReference>
<accession>A0A9X2XWM3</accession>
<dbReference type="InterPro" id="IPR014777">
    <property type="entry name" value="4pyrrole_Mease_sub1"/>
</dbReference>
<keyword evidence="5" id="KW-0949">S-adenosyl-L-methionine</keyword>
<keyword evidence="4 8" id="KW-0808">Transferase</keyword>
<dbReference type="CDD" id="cd11642">
    <property type="entry name" value="SUMT"/>
    <property type="match status" value="1"/>
</dbReference>
<sequence length="259" mass="28326">MSNLMKKAPELIVVGAGPGDPDLITLKAMKALQRADVVLYDNLANQEIMNHCSSACEKIYVGKLPYGDYTPQEVIHELIKEKALTKGTVVRLKGGDPFVFGRGMEEILYARAEGISASYIPGISSMQAAGFEDIPLTHRGISESFWVITGTKKDGTLSEDLKTAIQTRATVIIYMGMKKLEEISRAYVEKSAGDLPAAIIQHASLPHKKMVIGTAKELVQMAANKQLKHPALIIIGEVVRLASDNFCEQVENFAIRRIA</sequence>
<keyword evidence="11" id="KW-1185">Reference proteome</keyword>
<dbReference type="PROSITE" id="PS00839">
    <property type="entry name" value="SUMT_1"/>
    <property type="match status" value="1"/>
</dbReference>
<gene>
    <name evidence="10" type="primary">cobA</name>
    <name evidence="10" type="ORF">OCK74_16695</name>
</gene>
<reference evidence="10" key="2">
    <citation type="submission" date="2023-04" db="EMBL/GenBank/DDBJ databases">
        <title>Paracnuella aquatica gen. nov., sp. nov., a member of the family Chitinophagaceae isolated from a hot spring.</title>
        <authorList>
            <person name="Wang C."/>
        </authorList>
    </citation>
    <scope>NUCLEOTIDE SEQUENCE</scope>
    <source>
        <strain evidence="10">LB-8</strain>
    </source>
</reference>
<evidence type="ECO:0000256" key="5">
    <source>
        <dbReference type="ARBA" id="ARBA00022691"/>
    </source>
</evidence>
<dbReference type="InterPro" id="IPR003043">
    <property type="entry name" value="Uropor_MeTrfase_CS"/>
</dbReference>
<dbReference type="GO" id="GO:0004851">
    <property type="term" value="F:uroporphyrin-III C-methyltransferase activity"/>
    <property type="evidence" value="ECO:0007669"/>
    <property type="project" value="UniProtKB-EC"/>
</dbReference>
<dbReference type="PANTHER" id="PTHR45790:SF3">
    <property type="entry name" value="S-ADENOSYL-L-METHIONINE-DEPENDENT UROPORPHYRINOGEN III METHYLTRANSFERASE, CHLOROPLASTIC"/>
    <property type="match status" value="1"/>
</dbReference>
<keyword evidence="6" id="KW-0627">Porphyrin biosynthesis</keyword>
<dbReference type="InterPro" id="IPR014776">
    <property type="entry name" value="4pyrrole_Mease_sub2"/>
</dbReference>
<dbReference type="Gene3D" id="3.30.950.10">
    <property type="entry name" value="Methyltransferase, Cobalt-precorrin-4 Transmethylase, Domain 2"/>
    <property type="match status" value="1"/>
</dbReference>
<evidence type="ECO:0000256" key="8">
    <source>
        <dbReference type="RuleBase" id="RU003960"/>
    </source>
</evidence>
<comment type="similarity">
    <text evidence="1 8">Belongs to the precorrin methyltransferase family.</text>
</comment>
<dbReference type="NCBIfam" id="NF004790">
    <property type="entry name" value="PRK06136.1"/>
    <property type="match status" value="1"/>
</dbReference>
<dbReference type="Pfam" id="PF00590">
    <property type="entry name" value="TP_methylase"/>
    <property type="match status" value="1"/>
</dbReference>
<dbReference type="InterPro" id="IPR006366">
    <property type="entry name" value="CobA/CysG_C"/>
</dbReference>
<dbReference type="InterPro" id="IPR050161">
    <property type="entry name" value="Siro_Cobalamin_biosynth"/>
</dbReference>
<comment type="pathway">
    <text evidence="7">Porphyrin-containing compound metabolism; siroheme biosynthesis; precorrin-2 from uroporphyrinogen III: step 1/1.</text>
</comment>
<evidence type="ECO:0000256" key="7">
    <source>
        <dbReference type="ARBA" id="ARBA00025705"/>
    </source>
</evidence>
<dbReference type="GO" id="GO:0032259">
    <property type="term" value="P:methylation"/>
    <property type="evidence" value="ECO:0007669"/>
    <property type="project" value="UniProtKB-KW"/>
</dbReference>
<evidence type="ECO:0000256" key="2">
    <source>
        <dbReference type="ARBA" id="ARBA00012162"/>
    </source>
</evidence>
<reference evidence="10" key="1">
    <citation type="submission" date="2022-09" db="EMBL/GenBank/DDBJ databases">
        <authorList>
            <person name="Yuan C."/>
            <person name="Ke Z."/>
        </authorList>
    </citation>
    <scope>NUCLEOTIDE SEQUENCE</scope>
    <source>
        <strain evidence="10">LB-8</strain>
    </source>
</reference>
<organism evidence="10 11">
    <name type="scientific">Paraflavisolibacter caeni</name>
    <dbReference type="NCBI Taxonomy" id="2982496"/>
    <lineage>
        <taxon>Bacteria</taxon>
        <taxon>Pseudomonadati</taxon>
        <taxon>Bacteroidota</taxon>
        <taxon>Chitinophagia</taxon>
        <taxon>Chitinophagales</taxon>
        <taxon>Chitinophagaceae</taxon>
        <taxon>Paraflavisolibacter</taxon>
    </lineage>
</organism>
<evidence type="ECO:0000313" key="10">
    <source>
        <dbReference type="EMBL" id="MCU7550759.1"/>
    </source>
</evidence>
<evidence type="ECO:0000259" key="9">
    <source>
        <dbReference type="Pfam" id="PF00590"/>
    </source>
</evidence>
<evidence type="ECO:0000313" key="11">
    <source>
        <dbReference type="Proteomes" id="UP001155483"/>
    </source>
</evidence>
<dbReference type="AlphaFoldDB" id="A0A9X2XWM3"/>
<feature type="domain" description="Tetrapyrrole methylase" evidence="9">
    <location>
        <begin position="11"/>
        <end position="218"/>
    </location>
</feature>
<proteinExistence type="inferred from homology"/>
<protein>
    <recommendedName>
        <fullName evidence="2">uroporphyrinogen-III C-methyltransferase</fullName>
        <ecNumber evidence="2">2.1.1.107</ecNumber>
    </recommendedName>
</protein>
<dbReference type="InterPro" id="IPR035996">
    <property type="entry name" value="4pyrrol_Methylase_sf"/>
</dbReference>
<dbReference type="EMBL" id="JAOTIF010000015">
    <property type="protein sequence ID" value="MCU7550759.1"/>
    <property type="molecule type" value="Genomic_DNA"/>
</dbReference>
<dbReference type="SUPFAM" id="SSF53790">
    <property type="entry name" value="Tetrapyrrole methylase"/>
    <property type="match status" value="1"/>
</dbReference>
<dbReference type="RefSeq" id="WP_279298198.1">
    <property type="nucleotide sequence ID" value="NZ_JAOTIF010000015.1"/>
</dbReference>
<dbReference type="PANTHER" id="PTHR45790">
    <property type="entry name" value="SIROHEME SYNTHASE-RELATED"/>
    <property type="match status" value="1"/>
</dbReference>
<evidence type="ECO:0000256" key="3">
    <source>
        <dbReference type="ARBA" id="ARBA00022603"/>
    </source>
</evidence>
<evidence type="ECO:0000256" key="4">
    <source>
        <dbReference type="ARBA" id="ARBA00022679"/>
    </source>
</evidence>
<evidence type="ECO:0000256" key="6">
    <source>
        <dbReference type="ARBA" id="ARBA00023244"/>
    </source>
</evidence>
<dbReference type="EC" id="2.1.1.107" evidence="2"/>
<dbReference type="Gene3D" id="3.40.1010.10">
    <property type="entry name" value="Cobalt-precorrin-4 Transmethylase, Domain 1"/>
    <property type="match status" value="1"/>
</dbReference>